<evidence type="ECO:0000313" key="2">
    <source>
        <dbReference type="EMBL" id="MCC2150029.1"/>
    </source>
</evidence>
<protein>
    <submittedName>
        <fullName evidence="2">Uncharacterized protein</fullName>
    </submittedName>
</protein>
<gene>
    <name evidence="2" type="ORF">LKD42_12395</name>
</gene>
<evidence type="ECO:0000256" key="1">
    <source>
        <dbReference type="SAM" id="SignalP"/>
    </source>
</evidence>
<feature type="chain" id="PRO_5045522574" evidence="1">
    <location>
        <begin position="27"/>
        <end position="192"/>
    </location>
</feature>
<keyword evidence="3" id="KW-1185">Reference proteome</keyword>
<sequence>MTFSEGLTLACAFASAVSAVFSAIMAYNSFCSSKKTIEQNSILIENATRPYISIYGQTINCNGDQHFYLVVKNSGASPATITNFSYSPDLSQSLETKDSDRNFLDDLSKCTIPPGQSRICKLIYKKVPEEVVFDVTYRSSAKTYSEKDIINLRAGTSMLTAKCGKSSNKKKAISSNIHVISYTLQEMLQKKL</sequence>
<keyword evidence="1" id="KW-0732">Signal</keyword>
<reference evidence="2 3" key="1">
    <citation type="submission" date="2021-10" db="EMBL/GenBank/DDBJ databases">
        <title>Anaerobic single-cell dispensing facilitates the cultivation of human gut bacteria.</title>
        <authorList>
            <person name="Afrizal A."/>
        </authorList>
    </citation>
    <scope>NUCLEOTIDE SEQUENCE [LARGE SCALE GENOMIC DNA]</scope>
    <source>
        <strain evidence="2 3">CLA-AA-H246</strain>
    </source>
</reference>
<feature type="signal peptide" evidence="1">
    <location>
        <begin position="1"/>
        <end position="26"/>
    </location>
</feature>
<accession>A0ABS8EZ61</accession>
<dbReference type="Proteomes" id="UP001299235">
    <property type="component" value="Unassembled WGS sequence"/>
</dbReference>
<dbReference type="RefSeq" id="WP_248835889.1">
    <property type="nucleotide sequence ID" value="NZ_JAJEQE010000053.1"/>
</dbReference>
<name>A0ABS8EZ61_9FIRM</name>
<dbReference type="EMBL" id="JAJEQE010000053">
    <property type="protein sequence ID" value="MCC2150029.1"/>
    <property type="molecule type" value="Genomic_DNA"/>
</dbReference>
<comment type="caution">
    <text evidence="2">The sequence shown here is derived from an EMBL/GenBank/DDBJ whole genome shotgun (WGS) entry which is preliminary data.</text>
</comment>
<evidence type="ECO:0000313" key="3">
    <source>
        <dbReference type="Proteomes" id="UP001299235"/>
    </source>
</evidence>
<organism evidence="2 3">
    <name type="scientific">Hominisplanchenecus faecis</name>
    <dbReference type="NCBI Taxonomy" id="2885351"/>
    <lineage>
        <taxon>Bacteria</taxon>
        <taxon>Bacillati</taxon>
        <taxon>Bacillota</taxon>
        <taxon>Clostridia</taxon>
        <taxon>Lachnospirales</taxon>
        <taxon>Lachnospiraceae</taxon>
        <taxon>Hominisplanchenecus</taxon>
    </lineage>
</organism>
<proteinExistence type="predicted"/>